<feature type="binding site" evidence="14">
    <location>
        <position position="743"/>
    </location>
    <ligand>
        <name>ATP</name>
        <dbReference type="ChEBI" id="CHEBI:30616"/>
    </ligand>
</feature>
<dbReference type="GO" id="GO:0045332">
    <property type="term" value="P:phospholipid translocation"/>
    <property type="evidence" value="ECO:0007669"/>
    <property type="project" value="TreeGrafter"/>
</dbReference>
<evidence type="ECO:0000256" key="9">
    <source>
        <dbReference type="ARBA" id="ARBA00022967"/>
    </source>
</evidence>
<dbReference type="GO" id="GO:0000287">
    <property type="term" value="F:magnesium ion binding"/>
    <property type="evidence" value="ECO:0007669"/>
    <property type="project" value="UniProtKB-UniRule"/>
</dbReference>
<feature type="transmembrane region" description="Helical" evidence="16">
    <location>
        <begin position="988"/>
        <end position="1009"/>
    </location>
</feature>
<feature type="transmembrane region" description="Helical" evidence="16">
    <location>
        <begin position="330"/>
        <end position="352"/>
    </location>
</feature>
<gene>
    <name evidence="20" type="ORF">EIN_405270</name>
</gene>
<dbReference type="SUPFAM" id="SSF56784">
    <property type="entry name" value="HAD-like"/>
    <property type="match status" value="1"/>
</dbReference>
<dbReference type="InterPro" id="IPR001757">
    <property type="entry name" value="P_typ_ATPase"/>
</dbReference>
<feature type="binding site" evidence="14">
    <location>
        <position position="397"/>
    </location>
    <ligand>
        <name>ATP</name>
        <dbReference type="ChEBI" id="CHEBI:30616"/>
    </ligand>
</feature>
<dbReference type="Pfam" id="PF00122">
    <property type="entry name" value="E1-E2_ATPase"/>
    <property type="match status" value="1"/>
</dbReference>
<dbReference type="PRINTS" id="PR00119">
    <property type="entry name" value="CATATPASE"/>
</dbReference>
<dbReference type="FunFam" id="3.40.50.1000:FF:000152">
    <property type="entry name" value="Phospholipid-transporting ATPase"/>
    <property type="match status" value="1"/>
</dbReference>
<keyword evidence="11 16" id="KW-0472">Membrane</keyword>
<dbReference type="GeneID" id="14889068"/>
<feature type="domain" description="P-type ATPase N-terminal" evidence="18">
    <location>
        <begin position="31"/>
        <end position="92"/>
    </location>
</feature>
<dbReference type="InterPro" id="IPR036412">
    <property type="entry name" value="HAD-like_sf"/>
</dbReference>
<evidence type="ECO:0000256" key="15">
    <source>
        <dbReference type="PIRSR" id="PIRSR606539-3"/>
    </source>
</evidence>
<keyword evidence="8 15" id="KW-0460">Magnesium</keyword>
<dbReference type="Pfam" id="PF16209">
    <property type="entry name" value="PhoLip_ATPase_N"/>
    <property type="match status" value="1"/>
</dbReference>
<evidence type="ECO:0000256" key="2">
    <source>
        <dbReference type="ARBA" id="ARBA00008109"/>
    </source>
</evidence>
<feature type="binding site" evidence="14">
    <location>
        <position position="399"/>
    </location>
    <ligand>
        <name>ATP</name>
        <dbReference type="ChEBI" id="CHEBI:30616"/>
    </ligand>
</feature>
<feature type="binding site" evidence="15">
    <location>
        <position position="399"/>
    </location>
    <ligand>
        <name>Mg(2+)</name>
        <dbReference type="ChEBI" id="CHEBI:18420"/>
    </ligand>
</feature>
<dbReference type="SUPFAM" id="SSF81653">
    <property type="entry name" value="Calcium ATPase, transduction domain A"/>
    <property type="match status" value="1"/>
</dbReference>
<dbReference type="SUPFAM" id="SSF81660">
    <property type="entry name" value="Metal cation-transporting ATPase, ATP-binding domain N"/>
    <property type="match status" value="1"/>
</dbReference>
<dbReference type="InterPro" id="IPR023214">
    <property type="entry name" value="HAD_sf"/>
</dbReference>
<name>A0A0A1U6R8_ENTIV</name>
<sequence length="1052" mass="119522">MKKKSYNYKTTMGCYISKKPKSTYPEIVVFDHKANYFKAFCSNHVHTTKYTFYSFPFKFMLEQLMRFSNIFFIVNTVFTCIPQISAVTPITYSVPLCIIMFAALFRELREDIRRYVEDIKADRAKYLISERGVEKEVKASYLLPGDVVLLKQGQRCPADLVPLHSDTIDPILVQTAEIDGEIAPKEIFIPRKLLEVQKDVLLQEHITMTCDVPNPNFGLFRAVLQYKEEKVGFDQTALMCQGSILRSGDIMCAVVYTGDFTKLALNHEKRRMRLSGTDRQMNSFVAVVFLVVLGISVFCSVMATVMFYRHQEDWYLDLGERSANLSVKEFFSYFTLSSYLIPIACAVCLEIAKTMQSLFMRWDSDFKVNTPEGEKGIVVRCTAMNDELGFVEYVLTDKTGTLTENEMKYVGCVLDGERFGESFEGMRPELEDRKNEMLHCMALCHNATVNDGKYKSPSPDEEALLDAAKKNGVEFIQRMQGGLRLKDPEEKFVTLLATFPFSSERARSSVLVKIGERIVLYSKGADHIMNGLCKIGQYCDVSVLATQGLRTLVMCKREVSEEEYDTWVKDWEKAQSTIEGREEVMKEVIKKMESEMEVIGCSGVEDKLQEGVIETLDMLVRGGIKVWVITGDKEETGIAVGKACKLLEGCELVHVNGKTATECDAMLDEASKKVGVVKTGLVITANAIDVCVEECKEKFKKVAMEADVVMCCRSMPLQKAKIAKHVRQITKKKCLAIGDGANDIPMINSASVGVGIYGKEGSQAARSADYSIYRFKHLAKLVMYHGRMSLYRNTSLIKLIFFKNAAFFLHLLWYAMICQFTSQRLYDDYMMALYNFIFTSIPPVFISFFDSDLSWDEISKHPEVNKELIREKRGNLLSYLGWFCYGTYQSIMYFVLMILFNANDVLVMDGRTTGMVGASAFVTTYTTLGVVATFATTVKRWNGLLIFGFIVSVTSFFFTYAFLASFTGATRENMSYFSLWQAMRMPSFYLNCVIAIIMAITPNVMRLFIQRYIKPSNYELVQIYSKLKKEKVEKVQNEQASGYSIMNNSSEN</sequence>
<feature type="transmembrane region" description="Helical" evidence="16">
    <location>
        <begin position="64"/>
        <end position="84"/>
    </location>
</feature>
<feature type="binding site" evidence="14">
    <location>
        <position position="631"/>
    </location>
    <ligand>
        <name>ATP</name>
        <dbReference type="ChEBI" id="CHEBI:30616"/>
    </ligand>
</feature>
<evidence type="ECO:0000256" key="12">
    <source>
        <dbReference type="ARBA" id="ARBA00034036"/>
    </source>
</evidence>
<keyword evidence="5 15" id="KW-0479">Metal-binding</keyword>
<feature type="binding site" evidence="14">
    <location>
        <position position="713"/>
    </location>
    <ligand>
        <name>ATP</name>
        <dbReference type="ChEBI" id="CHEBI:30616"/>
    </ligand>
</feature>
<dbReference type="AlphaFoldDB" id="A0A0A1U6R8"/>
<evidence type="ECO:0000256" key="1">
    <source>
        <dbReference type="ARBA" id="ARBA00004127"/>
    </source>
</evidence>
<dbReference type="GO" id="GO:0012505">
    <property type="term" value="C:endomembrane system"/>
    <property type="evidence" value="ECO:0007669"/>
    <property type="project" value="UniProtKB-SubCell"/>
</dbReference>
<feature type="binding site" evidence="14">
    <location>
        <position position="461"/>
    </location>
    <ligand>
        <name>ATP</name>
        <dbReference type="ChEBI" id="CHEBI:30616"/>
    </ligand>
</feature>
<feature type="binding site" evidence="14">
    <location>
        <position position="632"/>
    </location>
    <ligand>
        <name>ATP</name>
        <dbReference type="ChEBI" id="CHEBI:30616"/>
    </ligand>
</feature>
<keyword evidence="7 14" id="KW-0067">ATP-binding</keyword>
<feature type="transmembrane region" description="Helical" evidence="16">
    <location>
        <begin position="829"/>
        <end position="849"/>
    </location>
</feature>
<evidence type="ECO:0000256" key="14">
    <source>
        <dbReference type="PIRSR" id="PIRSR606539-2"/>
    </source>
</evidence>
<evidence type="ECO:0000256" key="3">
    <source>
        <dbReference type="ARBA" id="ARBA00022448"/>
    </source>
</evidence>
<dbReference type="KEGG" id="eiv:EIN_405270"/>
<dbReference type="Gene3D" id="2.70.150.10">
    <property type="entry name" value="Calcium-transporting ATPase, cytoplasmic transduction domain A"/>
    <property type="match status" value="1"/>
</dbReference>
<reference evidence="20 21" key="1">
    <citation type="submission" date="2012-10" db="EMBL/GenBank/DDBJ databases">
        <authorList>
            <person name="Zafar N."/>
            <person name="Inman J."/>
            <person name="Hall N."/>
            <person name="Lorenzi H."/>
            <person name="Caler E."/>
        </authorList>
    </citation>
    <scope>NUCLEOTIDE SEQUENCE [LARGE SCALE GENOMIC DNA]</scope>
    <source>
        <strain evidence="20 21">IP1</strain>
    </source>
</reference>
<evidence type="ECO:0000256" key="4">
    <source>
        <dbReference type="ARBA" id="ARBA00022692"/>
    </source>
</evidence>
<dbReference type="SFLD" id="SFLDS00003">
    <property type="entry name" value="Haloacid_Dehalogenase"/>
    <property type="match status" value="1"/>
</dbReference>
<feature type="binding site" evidence="15">
    <location>
        <position position="739"/>
    </location>
    <ligand>
        <name>Mg(2+)</name>
        <dbReference type="ChEBI" id="CHEBI:18420"/>
    </ligand>
</feature>
<protein>
    <recommendedName>
        <fullName evidence="16">Phospholipid-transporting ATPase</fullName>
        <ecNumber evidence="16">7.6.2.1</ecNumber>
    </recommendedName>
</protein>
<dbReference type="Pfam" id="PF16212">
    <property type="entry name" value="PhoLip_ATPase_C"/>
    <property type="match status" value="1"/>
</dbReference>
<dbReference type="PANTHER" id="PTHR24092">
    <property type="entry name" value="PROBABLE PHOSPHOLIPID-TRANSPORTING ATPASE"/>
    <property type="match status" value="1"/>
</dbReference>
<dbReference type="OrthoDB" id="377733at2759"/>
<feature type="binding site" evidence="15">
    <location>
        <position position="397"/>
    </location>
    <ligand>
        <name>Mg(2+)</name>
        <dbReference type="ChEBI" id="CHEBI:18420"/>
    </ligand>
</feature>
<dbReference type="InterPro" id="IPR023299">
    <property type="entry name" value="ATPase_P-typ_cyto_dom_N"/>
</dbReference>
<dbReference type="PANTHER" id="PTHR24092:SF180">
    <property type="entry name" value="PHOSPHOLIPID-TRANSPORTING ATPASE DNF1-RELATED"/>
    <property type="match status" value="1"/>
</dbReference>
<evidence type="ECO:0000259" key="18">
    <source>
        <dbReference type="Pfam" id="PF16209"/>
    </source>
</evidence>
<dbReference type="InterPro" id="IPR018303">
    <property type="entry name" value="ATPase_P-typ_P_site"/>
</dbReference>
<feature type="binding site" evidence="14">
    <location>
        <position position="742"/>
    </location>
    <ligand>
        <name>ATP</name>
        <dbReference type="ChEBI" id="CHEBI:30616"/>
    </ligand>
</feature>
<dbReference type="SFLD" id="SFLDF00027">
    <property type="entry name" value="p-type_atpase"/>
    <property type="match status" value="1"/>
</dbReference>
<evidence type="ECO:0000256" key="5">
    <source>
        <dbReference type="ARBA" id="ARBA00022723"/>
    </source>
</evidence>
<accession>A0A0A1U6R8</accession>
<dbReference type="InterPro" id="IPR032631">
    <property type="entry name" value="P-type_ATPase_N"/>
</dbReference>
<dbReference type="InterPro" id="IPR023298">
    <property type="entry name" value="ATPase_P-typ_TM_dom_sf"/>
</dbReference>
<dbReference type="InterPro" id="IPR032630">
    <property type="entry name" value="P_typ_ATPase_c"/>
</dbReference>
<dbReference type="SUPFAM" id="SSF81665">
    <property type="entry name" value="Calcium ATPase, transmembrane domain M"/>
    <property type="match status" value="1"/>
</dbReference>
<dbReference type="VEuPathDB" id="AmoebaDB:EIN_405270"/>
<feature type="transmembrane region" description="Helical" evidence="16">
    <location>
        <begin position="90"/>
        <end position="108"/>
    </location>
</feature>
<dbReference type="NCBIfam" id="TIGR01494">
    <property type="entry name" value="ATPase_P-type"/>
    <property type="match status" value="1"/>
</dbReference>
<dbReference type="NCBIfam" id="TIGR01652">
    <property type="entry name" value="ATPase-Plipid"/>
    <property type="match status" value="1"/>
</dbReference>
<feature type="binding site" evidence="14">
    <location>
        <position position="719"/>
    </location>
    <ligand>
        <name>ATP</name>
        <dbReference type="ChEBI" id="CHEBI:30616"/>
    </ligand>
</feature>
<feature type="binding site" evidence="14">
    <location>
        <position position="501"/>
    </location>
    <ligand>
        <name>ATP</name>
        <dbReference type="ChEBI" id="CHEBI:30616"/>
    </ligand>
</feature>
<dbReference type="Gene3D" id="3.40.1110.10">
    <property type="entry name" value="Calcium-transporting ATPase, cytoplasmic domain N"/>
    <property type="match status" value="1"/>
</dbReference>
<dbReference type="PROSITE" id="PS00154">
    <property type="entry name" value="ATPASE_E1_E2"/>
    <property type="match status" value="1"/>
</dbReference>
<keyword evidence="6 14" id="KW-0547">Nucleotide-binding</keyword>
<dbReference type="Pfam" id="PF00702">
    <property type="entry name" value="Hydrolase"/>
    <property type="match status" value="1"/>
</dbReference>
<feature type="binding site" evidence="15">
    <location>
        <position position="743"/>
    </location>
    <ligand>
        <name>Mg(2+)</name>
        <dbReference type="ChEBI" id="CHEBI:18420"/>
    </ligand>
</feature>
<feature type="transmembrane region" description="Helical" evidence="16">
    <location>
        <begin position="876"/>
        <end position="900"/>
    </location>
</feature>
<evidence type="ECO:0000313" key="20">
    <source>
        <dbReference type="EMBL" id="ELP90113.1"/>
    </source>
</evidence>
<feature type="transmembrane region" description="Helical" evidence="16">
    <location>
        <begin position="912"/>
        <end position="932"/>
    </location>
</feature>
<dbReference type="GO" id="GO:0140326">
    <property type="term" value="F:ATPase-coupled intramembrane lipid transporter activity"/>
    <property type="evidence" value="ECO:0007669"/>
    <property type="project" value="UniProtKB-EC"/>
</dbReference>
<feature type="binding site" evidence="14">
    <location>
        <position position="523"/>
    </location>
    <ligand>
        <name>ATP</name>
        <dbReference type="ChEBI" id="CHEBI:30616"/>
    </ligand>
</feature>
<feature type="transmembrane region" description="Helical" evidence="16">
    <location>
        <begin position="796"/>
        <end position="817"/>
    </location>
</feature>
<comment type="catalytic activity">
    <reaction evidence="12 16">
        <text>ATP + H2O + phospholipidSide 1 = ADP + phosphate + phospholipidSide 2.</text>
        <dbReference type="EC" id="7.6.2.1"/>
    </reaction>
</comment>
<evidence type="ECO:0000256" key="8">
    <source>
        <dbReference type="ARBA" id="ARBA00022842"/>
    </source>
</evidence>
<evidence type="ECO:0000313" key="21">
    <source>
        <dbReference type="Proteomes" id="UP000014680"/>
    </source>
</evidence>
<keyword evidence="10 16" id="KW-1133">Transmembrane helix</keyword>
<dbReference type="EMBL" id="KB206537">
    <property type="protein sequence ID" value="ELP90113.1"/>
    <property type="molecule type" value="Genomic_DNA"/>
</dbReference>
<dbReference type="InterPro" id="IPR008250">
    <property type="entry name" value="ATPase_P-typ_transduc_dom_A_sf"/>
</dbReference>
<evidence type="ECO:0000256" key="10">
    <source>
        <dbReference type="ARBA" id="ARBA00022989"/>
    </source>
</evidence>
<dbReference type="RefSeq" id="XP_004256884.1">
    <property type="nucleotide sequence ID" value="XM_004256836.1"/>
</dbReference>
<dbReference type="SFLD" id="SFLDG00002">
    <property type="entry name" value="C1.7:_P-type_atpase_like"/>
    <property type="match status" value="1"/>
</dbReference>
<feature type="binding site" evidence="14">
    <location>
        <position position="630"/>
    </location>
    <ligand>
        <name>ATP</name>
        <dbReference type="ChEBI" id="CHEBI:30616"/>
    </ligand>
</feature>
<organism evidence="20 21">
    <name type="scientific">Entamoeba invadens IP1</name>
    <dbReference type="NCBI Taxonomy" id="370355"/>
    <lineage>
        <taxon>Eukaryota</taxon>
        <taxon>Amoebozoa</taxon>
        <taxon>Evosea</taxon>
        <taxon>Archamoebae</taxon>
        <taxon>Mastigamoebida</taxon>
        <taxon>Entamoebidae</taxon>
        <taxon>Entamoeba</taxon>
    </lineage>
</organism>
<keyword evidence="9 16" id="KW-1278">Translocase</keyword>
<dbReference type="GO" id="GO:0005524">
    <property type="term" value="F:ATP binding"/>
    <property type="evidence" value="ECO:0007669"/>
    <property type="project" value="UniProtKB-UniRule"/>
</dbReference>
<evidence type="ECO:0000256" key="16">
    <source>
        <dbReference type="RuleBase" id="RU362033"/>
    </source>
</evidence>
<dbReference type="GO" id="GO:0005886">
    <property type="term" value="C:plasma membrane"/>
    <property type="evidence" value="ECO:0007669"/>
    <property type="project" value="TreeGrafter"/>
</dbReference>
<evidence type="ECO:0000256" key="6">
    <source>
        <dbReference type="ARBA" id="ARBA00022741"/>
    </source>
</evidence>
<feature type="transmembrane region" description="Helical" evidence="16">
    <location>
        <begin position="944"/>
        <end position="968"/>
    </location>
</feature>
<dbReference type="Gene3D" id="3.40.50.1000">
    <property type="entry name" value="HAD superfamily/HAD-like"/>
    <property type="match status" value="1"/>
</dbReference>
<keyword evidence="3" id="KW-0813">Transport</keyword>
<dbReference type="Pfam" id="PF13246">
    <property type="entry name" value="Cation_ATPase"/>
    <property type="match status" value="1"/>
</dbReference>
<feature type="binding site" evidence="14">
    <location>
        <position position="550"/>
    </location>
    <ligand>
        <name>ATP</name>
        <dbReference type="ChEBI" id="CHEBI:30616"/>
    </ligand>
</feature>
<dbReference type="InterPro" id="IPR006539">
    <property type="entry name" value="P-type_ATPase_IV"/>
</dbReference>
<evidence type="ECO:0000259" key="17">
    <source>
        <dbReference type="Pfam" id="PF00122"/>
    </source>
</evidence>
<feature type="domain" description="P-type ATPase C-terminal" evidence="19">
    <location>
        <begin position="765"/>
        <end position="1016"/>
    </location>
</feature>
<feature type="transmembrane region" description="Helical" evidence="16">
    <location>
        <begin position="281"/>
        <end position="310"/>
    </location>
</feature>
<dbReference type="EC" id="7.6.2.1" evidence="16"/>
<dbReference type="Proteomes" id="UP000014680">
    <property type="component" value="Unassembled WGS sequence"/>
</dbReference>
<proteinExistence type="inferred from homology"/>
<dbReference type="GO" id="GO:0016887">
    <property type="term" value="F:ATP hydrolysis activity"/>
    <property type="evidence" value="ECO:0007669"/>
    <property type="project" value="InterPro"/>
</dbReference>
<dbReference type="InterPro" id="IPR044492">
    <property type="entry name" value="P_typ_ATPase_HD_dom"/>
</dbReference>
<keyword evidence="4 16" id="KW-0812">Transmembrane</keyword>
<dbReference type="InterPro" id="IPR059000">
    <property type="entry name" value="ATPase_P-type_domA"/>
</dbReference>
<comment type="similarity">
    <text evidence="2 16">Belongs to the cation transport ATPase (P-type) (TC 3.A.3) family. Type IV subfamily.</text>
</comment>
<comment type="subcellular location">
    <subcellularLocation>
        <location evidence="1">Endomembrane system</location>
        <topology evidence="1">Multi-pass membrane protein</topology>
    </subcellularLocation>
    <subcellularLocation>
        <location evidence="16">Membrane</location>
        <topology evidence="16">Multi-pass membrane protein</topology>
    </subcellularLocation>
</comment>
<keyword evidence="21" id="KW-1185">Reference proteome</keyword>
<dbReference type="OMA" id="SPAYWIT"/>
<comment type="cofactor">
    <cofactor evidence="15">
        <name>Mg(2+)</name>
        <dbReference type="ChEBI" id="CHEBI:18420"/>
    </cofactor>
</comment>
<keyword evidence="20" id="KW-0378">Hydrolase</keyword>
<evidence type="ECO:0000256" key="11">
    <source>
        <dbReference type="ARBA" id="ARBA00023136"/>
    </source>
</evidence>
<feature type="domain" description="P-type ATPase A" evidence="17">
    <location>
        <begin position="123"/>
        <end position="263"/>
    </location>
</feature>
<evidence type="ECO:0000256" key="13">
    <source>
        <dbReference type="PIRSR" id="PIRSR606539-1"/>
    </source>
</evidence>
<feature type="binding site" evidence="14">
    <location>
        <position position="398"/>
    </location>
    <ligand>
        <name>ATP</name>
        <dbReference type="ChEBI" id="CHEBI:30616"/>
    </ligand>
</feature>
<evidence type="ECO:0000259" key="19">
    <source>
        <dbReference type="Pfam" id="PF16212"/>
    </source>
</evidence>
<feature type="active site" description="4-aspartylphosphate intermediate" evidence="13">
    <location>
        <position position="397"/>
    </location>
</feature>
<evidence type="ECO:0000256" key="7">
    <source>
        <dbReference type="ARBA" id="ARBA00022840"/>
    </source>
</evidence>